<dbReference type="PANTHER" id="PTHR10366">
    <property type="entry name" value="NAD DEPENDENT EPIMERASE/DEHYDRATASE"/>
    <property type="match status" value="1"/>
</dbReference>
<keyword evidence="1" id="KW-0560">Oxidoreductase</keyword>
<dbReference type="EMBL" id="QZAO01000092">
    <property type="protein sequence ID" value="THW75562.1"/>
    <property type="molecule type" value="Genomic_DNA"/>
</dbReference>
<accession>A0A4S9A8N5</accession>
<dbReference type="InterPro" id="IPR036291">
    <property type="entry name" value="NAD(P)-bd_dom_sf"/>
</dbReference>
<organism evidence="4 5">
    <name type="scientific">Aureobasidium pullulans</name>
    <name type="common">Black yeast</name>
    <name type="synonym">Pullularia pullulans</name>
    <dbReference type="NCBI Taxonomy" id="5580"/>
    <lineage>
        <taxon>Eukaryota</taxon>
        <taxon>Fungi</taxon>
        <taxon>Dikarya</taxon>
        <taxon>Ascomycota</taxon>
        <taxon>Pezizomycotina</taxon>
        <taxon>Dothideomycetes</taxon>
        <taxon>Dothideomycetidae</taxon>
        <taxon>Dothideales</taxon>
        <taxon>Saccotheciaceae</taxon>
        <taxon>Aureobasidium</taxon>
    </lineage>
</organism>
<evidence type="ECO:0000256" key="1">
    <source>
        <dbReference type="ARBA" id="ARBA00023002"/>
    </source>
</evidence>
<dbReference type="AlphaFoldDB" id="A0A4S9A8N5"/>
<evidence type="ECO:0000313" key="4">
    <source>
        <dbReference type="EMBL" id="THW75562.1"/>
    </source>
</evidence>
<evidence type="ECO:0000313" key="5">
    <source>
        <dbReference type="Proteomes" id="UP000308802"/>
    </source>
</evidence>
<comment type="similarity">
    <text evidence="2">Belongs to the NAD(P)-dependent epimerase/dehydratase family. Dihydroflavonol-4-reductase subfamily.</text>
</comment>
<reference evidence="4 5" key="1">
    <citation type="submission" date="2018-10" db="EMBL/GenBank/DDBJ databases">
        <title>Fifty Aureobasidium pullulans genomes reveal a recombining polyextremotolerant generalist.</title>
        <authorList>
            <person name="Gostincar C."/>
            <person name="Turk M."/>
            <person name="Zajc J."/>
            <person name="Gunde-Cimerman N."/>
        </authorList>
    </citation>
    <scope>NUCLEOTIDE SEQUENCE [LARGE SCALE GENOMIC DNA]</scope>
    <source>
        <strain evidence="4 5">EXF-10659</strain>
    </source>
</reference>
<protein>
    <submittedName>
        <fullName evidence="4">NAD(P)-binding protein</fullName>
    </submittedName>
</protein>
<dbReference type="SUPFAM" id="SSF51735">
    <property type="entry name" value="NAD(P)-binding Rossmann-fold domains"/>
    <property type="match status" value="1"/>
</dbReference>
<gene>
    <name evidence="4" type="ORF">D6D19_03923</name>
</gene>
<name>A0A4S9A8N5_AURPU</name>
<dbReference type="Proteomes" id="UP000308802">
    <property type="component" value="Unassembled WGS sequence"/>
</dbReference>
<evidence type="ECO:0000259" key="3">
    <source>
        <dbReference type="Pfam" id="PF01370"/>
    </source>
</evidence>
<comment type="caution">
    <text evidence="4">The sequence shown here is derived from an EMBL/GenBank/DDBJ whole genome shotgun (WGS) entry which is preliminary data.</text>
</comment>
<feature type="non-terminal residue" evidence="4">
    <location>
        <position position="359"/>
    </location>
</feature>
<proteinExistence type="inferred from homology"/>
<evidence type="ECO:0000256" key="2">
    <source>
        <dbReference type="ARBA" id="ARBA00023445"/>
    </source>
</evidence>
<dbReference type="Gene3D" id="3.40.50.720">
    <property type="entry name" value="NAD(P)-binding Rossmann-like Domain"/>
    <property type="match status" value="1"/>
</dbReference>
<dbReference type="InterPro" id="IPR001509">
    <property type="entry name" value="Epimerase_deHydtase"/>
</dbReference>
<dbReference type="GO" id="GO:0016616">
    <property type="term" value="F:oxidoreductase activity, acting on the CH-OH group of donors, NAD or NADP as acceptor"/>
    <property type="evidence" value="ECO:0007669"/>
    <property type="project" value="TreeGrafter"/>
</dbReference>
<dbReference type="InterPro" id="IPR050425">
    <property type="entry name" value="NAD(P)_dehydrat-like"/>
</dbReference>
<sequence length="359" mass="39048">MITAAKTIKLSLFLQSTFFPYPYLYLFTPLPNMSDGTIVLTGATGFCGFAILQEALQFDYNIRIVVRSDAKADIIRNNPCYNFWVVPDLAAEGALNEVTAGADYIIHSASPVPFSNATMEPAEQWNQLIEPAINNTLSALKSAQKSGTVKRVVITSSCAIFISPAVLGGPVDVPVTVTEETVNPEIPPPYSGNMVAYVASKVSSFRRSRQWMEENKPNFDVVNICPTYVQGRNELATSPADLMATSNILFLRIALGLTPPNSPAELASVVHIEDVAAIHVAALNKSSIPAGEYLFGQECKWNDVNDICKELFAEQVESGVLPCTGNVPTKSVVCSKEKTQRVFGIELKGVEDMVEDLME</sequence>
<feature type="domain" description="NAD-dependent epimerase/dehydratase" evidence="3">
    <location>
        <begin position="38"/>
        <end position="287"/>
    </location>
</feature>
<dbReference type="PANTHER" id="PTHR10366:SF564">
    <property type="entry name" value="STEROL-4-ALPHA-CARBOXYLATE 3-DEHYDROGENASE, DECARBOXYLATING"/>
    <property type="match status" value="1"/>
</dbReference>
<dbReference type="Pfam" id="PF01370">
    <property type="entry name" value="Epimerase"/>
    <property type="match status" value="1"/>
</dbReference>